<dbReference type="GO" id="GO:0032790">
    <property type="term" value="P:ribosome disassembly"/>
    <property type="evidence" value="ECO:0007669"/>
    <property type="project" value="TreeGrafter"/>
</dbReference>
<gene>
    <name evidence="7" type="ORF">SAMN05660865_01772</name>
</gene>
<dbReference type="SUPFAM" id="SSF54980">
    <property type="entry name" value="EF-G C-terminal domain-like"/>
    <property type="match status" value="2"/>
</dbReference>
<dbReference type="InterPro" id="IPR053905">
    <property type="entry name" value="EF-G-like_DII"/>
</dbReference>
<comment type="similarity">
    <text evidence="1">Belongs to the TRAFAC class translation factor GTPase superfamily. Classic translation factor GTPase family. EF-G/EF-2 subfamily.</text>
</comment>
<dbReference type="RefSeq" id="WP_103896671.1">
    <property type="nucleotide sequence ID" value="NZ_FNUK01000031.1"/>
</dbReference>
<dbReference type="CDD" id="cd03713">
    <property type="entry name" value="EFG_mtEFG_C"/>
    <property type="match status" value="1"/>
</dbReference>
<keyword evidence="8" id="KW-1185">Reference proteome</keyword>
<dbReference type="Gene3D" id="2.40.30.10">
    <property type="entry name" value="Translation factors"/>
    <property type="match status" value="1"/>
</dbReference>
<dbReference type="CDD" id="cd04088">
    <property type="entry name" value="EFG_mtEFG_II"/>
    <property type="match status" value="1"/>
</dbReference>
<evidence type="ECO:0000313" key="7">
    <source>
        <dbReference type="EMBL" id="SEG11399.1"/>
    </source>
</evidence>
<dbReference type="NCBIfam" id="TIGR00484">
    <property type="entry name" value="EF-G"/>
    <property type="match status" value="1"/>
</dbReference>
<dbReference type="Pfam" id="PF00009">
    <property type="entry name" value="GTP_EFTU"/>
    <property type="match status" value="1"/>
</dbReference>
<dbReference type="Gene3D" id="3.30.70.870">
    <property type="entry name" value="Elongation Factor G (Translational Gtpase), domain 3"/>
    <property type="match status" value="1"/>
</dbReference>
<dbReference type="InterPro" id="IPR035649">
    <property type="entry name" value="EFG_V"/>
</dbReference>
<dbReference type="NCBIfam" id="NF009381">
    <property type="entry name" value="PRK12740.1-5"/>
    <property type="match status" value="1"/>
</dbReference>
<evidence type="ECO:0000256" key="1">
    <source>
        <dbReference type="ARBA" id="ARBA00005870"/>
    </source>
</evidence>
<dbReference type="InterPro" id="IPR020568">
    <property type="entry name" value="Ribosomal_Su5_D2-typ_SF"/>
</dbReference>
<dbReference type="PANTHER" id="PTHR43261">
    <property type="entry name" value="TRANSLATION ELONGATION FACTOR G-RELATED"/>
    <property type="match status" value="1"/>
</dbReference>
<dbReference type="GO" id="GO:0005525">
    <property type="term" value="F:GTP binding"/>
    <property type="evidence" value="ECO:0007669"/>
    <property type="project" value="UniProtKB-UniRule"/>
</dbReference>
<evidence type="ECO:0000256" key="2">
    <source>
        <dbReference type="ARBA" id="ARBA00017872"/>
    </source>
</evidence>
<evidence type="ECO:0000256" key="4">
    <source>
        <dbReference type="ARBA" id="ARBA00023134"/>
    </source>
</evidence>
<dbReference type="InterPro" id="IPR000640">
    <property type="entry name" value="EFG_V-like"/>
</dbReference>
<evidence type="ECO:0000313" key="8">
    <source>
        <dbReference type="Proteomes" id="UP000242850"/>
    </source>
</evidence>
<dbReference type="InterPro" id="IPR005517">
    <property type="entry name" value="Transl_elong_EFG/EF2_IV"/>
</dbReference>
<dbReference type="PROSITE" id="PS51722">
    <property type="entry name" value="G_TR_2"/>
    <property type="match status" value="1"/>
</dbReference>
<keyword evidence="3" id="KW-0547">Nucleotide-binding</keyword>
<reference evidence="8" key="1">
    <citation type="submission" date="2016-10" db="EMBL/GenBank/DDBJ databases">
        <authorList>
            <person name="Varghese N."/>
            <person name="Submissions S."/>
        </authorList>
    </citation>
    <scope>NUCLEOTIDE SEQUENCE [LARGE SCALE GENOMIC DNA]</scope>
    <source>
        <strain evidence="8">DSM 5463</strain>
    </source>
</reference>
<dbReference type="EMBL" id="FNUK01000031">
    <property type="protein sequence ID" value="SEG11399.1"/>
    <property type="molecule type" value="Genomic_DNA"/>
</dbReference>
<dbReference type="InterPro" id="IPR035647">
    <property type="entry name" value="EFG_III/V"/>
</dbReference>
<dbReference type="CDD" id="cd01434">
    <property type="entry name" value="EFG_mtEFG1_IV"/>
    <property type="match status" value="1"/>
</dbReference>
<organism evidence="7 8">
    <name type="scientific">Caloramator fervidus</name>
    <dbReference type="NCBI Taxonomy" id="29344"/>
    <lineage>
        <taxon>Bacteria</taxon>
        <taxon>Bacillati</taxon>
        <taxon>Bacillota</taxon>
        <taxon>Clostridia</taxon>
        <taxon>Eubacteriales</taxon>
        <taxon>Clostridiaceae</taxon>
        <taxon>Caloramator</taxon>
    </lineage>
</organism>
<dbReference type="Pfam" id="PF00679">
    <property type="entry name" value="EFG_C"/>
    <property type="match status" value="1"/>
</dbReference>
<evidence type="ECO:0000259" key="6">
    <source>
        <dbReference type="PROSITE" id="PS51722"/>
    </source>
</evidence>
<dbReference type="FunFam" id="3.30.70.240:FF:000001">
    <property type="entry name" value="Elongation factor G"/>
    <property type="match status" value="1"/>
</dbReference>
<dbReference type="GO" id="GO:0003924">
    <property type="term" value="F:GTPase activity"/>
    <property type="evidence" value="ECO:0007669"/>
    <property type="project" value="InterPro"/>
</dbReference>
<dbReference type="SMART" id="SM00889">
    <property type="entry name" value="EFG_IV"/>
    <property type="match status" value="1"/>
</dbReference>
<dbReference type="InterPro" id="IPR005225">
    <property type="entry name" value="Small_GTP-bd"/>
</dbReference>
<dbReference type="InterPro" id="IPR041095">
    <property type="entry name" value="EFG_II"/>
</dbReference>
<dbReference type="Pfam" id="PF14492">
    <property type="entry name" value="EFG_III"/>
    <property type="match status" value="1"/>
</dbReference>
<dbReference type="SMART" id="SM00838">
    <property type="entry name" value="EFG_C"/>
    <property type="match status" value="1"/>
</dbReference>
<dbReference type="NCBIfam" id="NF009891">
    <property type="entry name" value="PRK13351.1-1"/>
    <property type="match status" value="1"/>
</dbReference>
<evidence type="ECO:0000256" key="3">
    <source>
        <dbReference type="ARBA" id="ARBA00022741"/>
    </source>
</evidence>
<dbReference type="Gene3D" id="3.40.50.300">
    <property type="entry name" value="P-loop containing nucleotide triphosphate hydrolases"/>
    <property type="match status" value="1"/>
</dbReference>
<evidence type="ECO:0000256" key="5">
    <source>
        <dbReference type="NCBIfam" id="TIGR00484"/>
    </source>
</evidence>
<dbReference type="SUPFAM" id="SSF54211">
    <property type="entry name" value="Ribosomal protein S5 domain 2-like"/>
    <property type="match status" value="1"/>
</dbReference>
<dbReference type="InterPro" id="IPR009022">
    <property type="entry name" value="EFG_III"/>
</dbReference>
<dbReference type="Pfam" id="PF03764">
    <property type="entry name" value="EFG_IV"/>
    <property type="match status" value="1"/>
</dbReference>
<dbReference type="Pfam" id="PF22042">
    <property type="entry name" value="EF-G_D2"/>
    <property type="match status" value="1"/>
</dbReference>
<dbReference type="PRINTS" id="PR00315">
    <property type="entry name" value="ELONGATNFCT"/>
</dbReference>
<dbReference type="InterPro" id="IPR000795">
    <property type="entry name" value="T_Tr_GTP-bd_dom"/>
</dbReference>
<dbReference type="GO" id="GO:0003746">
    <property type="term" value="F:translation elongation factor activity"/>
    <property type="evidence" value="ECO:0007669"/>
    <property type="project" value="UniProtKB-UniRule"/>
</dbReference>
<dbReference type="OrthoDB" id="9804431at2"/>
<sequence length="695" mass="77796">MKDYKIENIRNVGVIGHGGTGKTTLVEAILFDCKAIDRMGRVEDGTTVCDYDIEEKKRQISISTAVAPCDWNGYKINFVDTPGYFDFVGEVLEGLKAVDSAIIIVCAASGLQVGTEKAWQYVNKCKIPRAFFINKMDRENADFDKTFKQLKEKFGLSVAALEIPIGKESNFKGVVKILERKALVYDSKLKSMIETQIPKELEDMVDTYRNILMESVAETDEELLDKYLNEGFLSDEEILKGLRKGILNCDIAPVFCGSAISNVALTTLLDCIVNYFPSPLDRVEFKGKNPKTQNEEIRKSREDEKFSAFVFKTIVDPFVGKLSMFRVISGTITQDSSVYNSTQDKIEKIGQLYILKGKNQIPVSKLKAGDIGAVAKLQYTVTGDTLCDASSPIIYDKIDFPEPQISMAIKPKAKNDEDKISTGLHKLLEEDPTFKITRDVENSELIISGVGELHLEIIASKLKNKFGVEVVLDLPKVPYKETIRKTADVQGKYKKQTGGHGQYGDVVIKFEPQHETDDLIFVDQIVGGVVPKQYIPAVEKGLREAMKKGVLAGYPVINLKATLHYGSYHPVDSSEMAFKTAASLAFKKGMKEADPVLLEPIMHFEIMVPNEYMGDVIGDINKRRGRVLGMEQKDGMQMIMAEMPMAETFKYATDLRSMTQARGSFTMKFARYEEVPPHIAQKIIEKAQKENKEEI</sequence>
<name>A0A1H5XI54_9CLOT</name>
<dbReference type="InterPro" id="IPR004540">
    <property type="entry name" value="Transl_elong_EFG/EF2"/>
</dbReference>
<feature type="domain" description="Tr-type G" evidence="6">
    <location>
        <begin position="7"/>
        <end position="280"/>
    </location>
</feature>
<dbReference type="InterPro" id="IPR047872">
    <property type="entry name" value="EFG_IV"/>
</dbReference>
<dbReference type="SUPFAM" id="SSF50447">
    <property type="entry name" value="Translation proteins"/>
    <property type="match status" value="1"/>
</dbReference>
<dbReference type="InterPro" id="IPR027417">
    <property type="entry name" value="P-loop_NTPase"/>
</dbReference>
<dbReference type="FunFam" id="3.30.230.10:FF:000003">
    <property type="entry name" value="Elongation factor G"/>
    <property type="match status" value="1"/>
</dbReference>
<dbReference type="NCBIfam" id="NF009379">
    <property type="entry name" value="PRK12740.1-3"/>
    <property type="match status" value="1"/>
</dbReference>
<keyword evidence="4" id="KW-0342">GTP-binding</keyword>
<dbReference type="CDD" id="cd04170">
    <property type="entry name" value="EF-G_bact"/>
    <property type="match status" value="1"/>
</dbReference>
<dbReference type="FunFam" id="3.30.70.870:FF:000002">
    <property type="entry name" value="Translation elongation factor 2"/>
    <property type="match status" value="1"/>
</dbReference>
<keyword evidence="7" id="KW-0251">Elongation factor</keyword>
<dbReference type="SUPFAM" id="SSF52540">
    <property type="entry name" value="P-loop containing nucleoside triphosphate hydrolases"/>
    <property type="match status" value="1"/>
</dbReference>
<keyword evidence="7" id="KW-0648">Protein biosynthesis</keyword>
<dbReference type="FunFam" id="3.40.50.300:FF:001994">
    <property type="entry name" value="Translation elongation factor G"/>
    <property type="match status" value="1"/>
</dbReference>
<dbReference type="Proteomes" id="UP000242850">
    <property type="component" value="Unassembled WGS sequence"/>
</dbReference>
<dbReference type="InterPro" id="IPR009000">
    <property type="entry name" value="Transl_B-barrel_sf"/>
</dbReference>
<proteinExistence type="inferred from homology"/>
<accession>A0A1H5XI54</accession>
<dbReference type="PANTHER" id="PTHR43261:SF6">
    <property type="entry name" value="ELONGATION FACTOR G-LIKE PROTEIN"/>
    <property type="match status" value="1"/>
</dbReference>
<protein>
    <recommendedName>
        <fullName evidence="2 5">Elongation factor G</fullName>
    </recommendedName>
</protein>
<dbReference type="FunFam" id="2.40.30.10:FF:000006">
    <property type="entry name" value="Elongation factor G"/>
    <property type="match status" value="1"/>
</dbReference>
<dbReference type="CDD" id="cd16262">
    <property type="entry name" value="EFG_III"/>
    <property type="match status" value="1"/>
</dbReference>
<dbReference type="InterPro" id="IPR014721">
    <property type="entry name" value="Ribsml_uS5_D2-typ_fold_subgr"/>
</dbReference>
<dbReference type="Gene3D" id="3.30.70.240">
    <property type="match status" value="1"/>
</dbReference>
<dbReference type="NCBIfam" id="TIGR00231">
    <property type="entry name" value="small_GTP"/>
    <property type="match status" value="1"/>
</dbReference>
<dbReference type="AlphaFoldDB" id="A0A1H5XI54"/>
<dbReference type="Gene3D" id="3.30.230.10">
    <property type="match status" value="1"/>
</dbReference>